<reference evidence="4" key="1">
    <citation type="submission" date="2017-02" db="UniProtKB">
        <authorList>
            <consortium name="WormBaseParasite"/>
        </authorList>
    </citation>
    <scope>IDENTIFICATION</scope>
</reference>
<evidence type="ECO:0000256" key="2">
    <source>
        <dbReference type="SAM" id="Phobius"/>
    </source>
</evidence>
<feature type="transmembrane region" description="Helical" evidence="2">
    <location>
        <begin position="455"/>
        <end position="480"/>
    </location>
</feature>
<feature type="compositionally biased region" description="Basic and acidic residues" evidence="1">
    <location>
        <begin position="520"/>
        <end position="533"/>
    </location>
</feature>
<keyword evidence="2" id="KW-0812">Transmembrane</keyword>
<accession>A0A0N5C7R9</accession>
<proteinExistence type="predicted"/>
<dbReference type="AlphaFoldDB" id="A0A0N5C7R9"/>
<feature type="region of interest" description="Disordered" evidence="1">
    <location>
        <begin position="498"/>
        <end position="554"/>
    </location>
</feature>
<evidence type="ECO:0000256" key="1">
    <source>
        <dbReference type="SAM" id="MobiDB-lite"/>
    </source>
</evidence>
<keyword evidence="3" id="KW-1185">Reference proteome</keyword>
<evidence type="ECO:0000313" key="3">
    <source>
        <dbReference type="Proteomes" id="UP000046392"/>
    </source>
</evidence>
<keyword evidence="2" id="KW-0472">Membrane</keyword>
<feature type="compositionally biased region" description="Basic residues" evidence="1">
    <location>
        <begin position="534"/>
        <end position="554"/>
    </location>
</feature>
<protein>
    <submittedName>
        <fullName evidence="4">Ig-like domain-containing protein</fullName>
    </submittedName>
</protein>
<dbReference type="Proteomes" id="UP000046392">
    <property type="component" value="Unplaced"/>
</dbReference>
<organism evidence="3 4">
    <name type="scientific">Strongyloides papillosus</name>
    <name type="common">Intestinal threadworm</name>
    <dbReference type="NCBI Taxonomy" id="174720"/>
    <lineage>
        <taxon>Eukaryota</taxon>
        <taxon>Metazoa</taxon>
        <taxon>Ecdysozoa</taxon>
        <taxon>Nematoda</taxon>
        <taxon>Chromadorea</taxon>
        <taxon>Rhabditida</taxon>
        <taxon>Tylenchina</taxon>
        <taxon>Panagrolaimomorpha</taxon>
        <taxon>Strongyloidoidea</taxon>
        <taxon>Strongyloididae</taxon>
        <taxon>Strongyloides</taxon>
    </lineage>
</organism>
<dbReference type="WBParaSite" id="SPAL_0001398000.1">
    <property type="protein sequence ID" value="SPAL_0001398000.1"/>
    <property type="gene ID" value="SPAL_0001398000"/>
</dbReference>
<name>A0A0N5C7R9_STREA</name>
<sequence>MKSETKESVLQWMLGGEMLRQKKVVFSLEESDFKCKSNKFYEVGVQKLMIDAQVYDTKKGVLIGNFDGKIQCSLDECMTGIVLKTKDNEPNHENPNIQYGYYMVEFTSSYQDIPIVISYLKSTNENFVLWICPYVNWIKKVYNASFVPRINLEKGGPVDPLGKHIWTVIDEKSLTSSRFFICGDIKQEASSTVSIAVSASFDYPKQLDPKNLELTDNRVFKCDGKDIFNSNEDNIIYSHYTYNRDNKGAYSENRYWTNTSKLYAEQFIIVFKKYDVKKFLEEKGGTFQRYDPINYESICKVPNYQATIRLMVGDKILPSETTYIEDSGNMVIYRISNELYKNKETSIKCQIVLDNVVDQKFYDFYSRKFNSSLYKKSILYSTSQETLKEHKIINLGSVAFNEVYKCILDPPYLVSYVNRPDFMIVSENYQVMRQPENNVEVVENAVLVQDSEKSIVLYIVIIVVTGSGILLILPAIIIYISYRKIIVYQPSTTNINSLSHSTSSKSLEDEVTSKKTTKASIEKEKTVEQNDKKPNKKSNKKSKNKKSKKSKHRK</sequence>
<keyword evidence="2" id="KW-1133">Transmembrane helix</keyword>
<evidence type="ECO:0000313" key="4">
    <source>
        <dbReference type="WBParaSite" id="SPAL_0001398000.1"/>
    </source>
</evidence>